<gene>
    <name evidence="1" type="ordered locus">MEALZ_3783</name>
</gene>
<reference evidence="2" key="1">
    <citation type="journal article" date="2012" name="J. Bacteriol.">
        <title>Genome sequence of the haloalkaliphilic methanotrophic bacterium Methylomicrobium alcaliphilum 20Z.</title>
        <authorList>
            <person name="Vuilleumier S."/>
            <person name="Khmelenina V.N."/>
            <person name="Bringel F."/>
            <person name="Reshetnikov A.S."/>
            <person name="Lajus A."/>
            <person name="Mangenot S."/>
            <person name="Rouy Z."/>
            <person name="Op den Camp H.J."/>
            <person name="Jetten M.S."/>
            <person name="Dispirito A.A."/>
            <person name="Dunfield P."/>
            <person name="Klotz M.G."/>
            <person name="Semrau J.D."/>
            <person name="Stein L.Y."/>
            <person name="Barbe V."/>
            <person name="Medigue C."/>
            <person name="Trotsenko Y.A."/>
            <person name="Kalyuzhnaya M.G."/>
        </authorList>
    </citation>
    <scope>NUCLEOTIDE SEQUENCE [LARGE SCALE GENOMIC DNA]</scope>
    <source>
        <strain evidence="2">DSM 19304 / NCIMB 14124 / VKM B-2133 / 20Z</strain>
    </source>
</reference>
<name>G4SYY2_META2</name>
<protein>
    <recommendedName>
        <fullName evidence="3">DUF3047 domain-containing protein</fullName>
    </recommendedName>
</protein>
<dbReference type="Proteomes" id="UP000008315">
    <property type="component" value="Chromosome"/>
</dbReference>
<evidence type="ECO:0000313" key="2">
    <source>
        <dbReference type="Proteomes" id="UP000008315"/>
    </source>
</evidence>
<dbReference type="EMBL" id="FO082060">
    <property type="protein sequence ID" value="CCE25439.1"/>
    <property type="molecule type" value="Genomic_DNA"/>
</dbReference>
<keyword evidence="2" id="KW-1185">Reference proteome</keyword>
<dbReference type="HOGENOM" id="CLU_077139_1_0_6"/>
<dbReference type="AlphaFoldDB" id="G4SYY2"/>
<dbReference type="KEGG" id="mah:MEALZ_3783"/>
<dbReference type="STRING" id="1091494.MEALZ_3783"/>
<accession>G4SYY2</accession>
<evidence type="ECO:0000313" key="1">
    <source>
        <dbReference type="EMBL" id="CCE25439.1"/>
    </source>
</evidence>
<evidence type="ECO:0008006" key="3">
    <source>
        <dbReference type="Google" id="ProtNLM"/>
    </source>
</evidence>
<dbReference type="Pfam" id="PF11249">
    <property type="entry name" value="DUF3047"/>
    <property type="match status" value="1"/>
</dbReference>
<dbReference type="InterPro" id="IPR021409">
    <property type="entry name" value="DUF3047"/>
</dbReference>
<sequence length="223" mass="25001">MHSSFLSSFFIRCLLIATLSGLGSVCADTSRLVVGEFSSGSLAGWKPKSFKGTTLYTIELLDDVRVLRAKSDRAASGLFKEQRIDLQKTPYLNWRWRIENRLGKIDEQSKSGDDYAARVYVVVSGGWAFWRTRAINYVWAGNSPKGKVWPNAFAGSNAMMIALRSADDQTATWYQEKRNVLRDLEAQFGEPIRYIDAVALMTDTDNAGGSAEAYYGDIYFSRD</sequence>
<dbReference type="RefSeq" id="WP_014150192.1">
    <property type="nucleotide sequence ID" value="NC_016112.1"/>
</dbReference>
<proteinExistence type="predicted"/>
<organism evidence="1 2">
    <name type="scientific">Methylotuvimicrobium alcaliphilum (strain DSM 19304 / NCIMB 14124 / VKM B-2133 / 20Z)</name>
    <name type="common">Methylomicrobium alcaliphilum</name>
    <dbReference type="NCBI Taxonomy" id="1091494"/>
    <lineage>
        <taxon>Bacteria</taxon>
        <taxon>Pseudomonadati</taxon>
        <taxon>Pseudomonadota</taxon>
        <taxon>Gammaproteobacteria</taxon>
        <taxon>Methylococcales</taxon>
        <taxon>Methylococcaceae</taxon>
        <taxon>Methylotuvimicrobium</taxon>
    </lineage>
</organism>
<dbReference type="PATRIC" id="fig|271065.3.peg.3912"/>